<dbReference type="EMBL" id="JABWMJ010000007">
    <property type="protein sequence ID" value="NUZ07249.1"/>
    <property type="molecule type" value="Genomic_DNA"/>
</dbReference>
<reference evidence="1 2" key="1">
    <citation type="submission" date="2020-06" db="EMBL/GenBank/DDBJ databases">
        <title>Schlegella sp. ID0723 isolated from air conditioner.</title>
        <authorList>
            <person name="Kim D.Y."/>
            <person name="Kim D.-U."/>
        </authorList>
    </citation>
    <scope>NUCLEOTIDE SEQUENCE [LARGE SCALE GENOMIC DNA]</scope>
    <source>
        <strain evidence="1 2">ID0723</strain>
    </source>
</reference>
<accession>A0A7Y6TXL0</accession>
<dbReference type="RefSeq" id="WP_176070100.1">
    <property type="nucleotide sequence ID" value="NZ_JABWMJ010000007.1"/>
</dbReference>
<gene>
    <name evidence="1" type="ORF">HQN59_15915</name>
</gene>
<name>A0A7Y6TXL0_9BURK</name>
<dbReference type="SUPFAM" id="SSF47240">
    <property type="entry name" value="Ferritin-like"/>
    <property type="match status" value="1"/>
</dbReference>
<comment type="caution">
    <text evidence="1">The sequence shown here is derived from an EMBL/GenBank/DDBJ whole genome shotgun (WGS) entry which is preliminary data.</text>
</comment>
<dbReference type="AlphaFoldDB" id="A0A7Y6TXL0"/>
<sequence length="322" mass="36324">MLTTDTSTDTTRYARTIEASKRVRWDIDRDVIRGRTFDLSQTFLPDGLSLVDELDFVGAEAQRFLGQVQGRTYANMFGLVERFIGSKMLELSRVHWFGDQTALEAIVRFTDEELKHQELFRRVERLVAEGMPDGYRFDISGNDVAAFVLGKSTWAVLALTCHIELFSQAHYRESIDAAPGLSDLFRDIFRFHWKEESQHAIIDELEWRRENALMSPEARDAAVGELIELVGGIDGILQTQAVADADYFVAVAGPAVRERRDDIAAGVLKAYRWQYIVSGAGHPRFQALLREFLADAQLARIEAALAPLAYAVPRRSRAAPTQ</sequence>
<keyword evidence="2" id="KW-1185">Reference proteome</keyword>
<evidence type="ECO:0000313" key="2">
    <source>
        <dbReference type="Proteomes" id="UP000529637"/>
    </source>
</evidence>
<proteinExistence type="predicted"/>
<dbReference type="Proteomes" id="UP000529637">
    <property type="component" value="Unassembled WGS sequence"/>
</dbReference>
<dbReference type="InterPro" id="IPR009078">
    <property type="entry name" value="Ferritin-like_SF"/>
</dbReference>
<evidence type="ECO:0000313" key="1">
    <source>
        <dbReference type="EMBL" id="NUZ07249.1"/>
    </source>
</evidence>
<organism evidence="1 2">
    <name type="scientific">Piscinibacter koreensis</name>
    <dbReference type="NCBI Taxonomy" id="2742824"/>
    <lineage>
        <taxon>Bacteria</taxon>
        <taxon>Pseudomonadati</taxon>
        <taxon>Pseudomonadota</taxon>
        <taxon>Betaproteobacteria</taxon>
        <taxon>Burkholderiales</taxon>
        <taxon>Sphaerotilaceae</taxon>
        <taxon>Piscinibacter</taxon>
    </lineage>
</organism>
<protein>
    <submittedName>
        <fullName evidence="1">Uncharacterized protein</fullName>
    </submittedName>
</protein>